<name>A0A523RXN9_UNCAE</name>
<dbReference type="EMBL" id="SOKJ01000229">
    <property type="protein sequence ID" value="TET10401.1"/>
    <property type="molecule type" value="Genomic_DNA"/>
</dbReference>
<reference evidence="3 4" key="1">
    <citation type="submission" date="2019-03" db="EMBL/GenBank/DDBJ databases">
        <title>Metabolic potential of uncultured bacteria and archaea associated with petroleum seepage in deep-sea sediments.</title>
        <authorList>
            <person name="Dong X."/>
            <person name="Hubert C."/>
        </authorList>
    </citation>
    <scope>NUCLEOTIDE SEQUENCE [LARGE SCALE GENOMIC DNA]</scope>
    <source>
        <strain evidence="3">E44_bin7</strain>
    </source>
</reference>
<dbReference type="InterPro" id="IPR036291">
    <property type="entry name" value="NAD(P)-bd_dom_sf"/>
</dbReference>
<dbReference type="Gene3D" id="3.90.180.10">
    <property type="entry name" value="Medium-chain alcohol dehydrogenases, catalytic domain"/>
    <property type="match status" value="1"/>
</dbReference>
<dbReference type="PANTHER" id="PTHR43189:SF1">
    <property type="entry name" value="ZINC-TYPE ALCOHOL DEHYDROGENASE-LIKE PROTEIN C1198.01"/>
    <property type="match status" value="1"/>
</dbReference>
<dbReference type="AlphaFoldDB" id="A0A523RXN9"/>
<accession>A0A523RXN9</accession>
<comment type="caution">
    <text evidence="3">The sequence shown here is derived from an EMBL/GenBank/DDBJ whole genome shotgun (WGS) entry which is preliminary data.</text>
</comment>
<dbReference type="Pfam" id="PF00107">
    <property type="entry name" value="ADH_zinc_N"/>
    <property type="match status" value="1"/>
</dbReference>
<evidence type="ECO:0000259" key="2">
    <source>
        <dbReference type="Pfam" id="PF00107"/>
    </source>
</evidence>
<feature type="non-terminal residue" evidence="3">
    <location>
        <position position="1"/>
    </location>
</feature>
<dbReference type="Gene3D" id="3.40.50.720">
    <property type="entry name" value="NAD(P)-binding Rossmann-like Domain"/>
    <property type="match status" value="1"/>
</dbReference>
<dbReference type="Proteomes" id="UP000316360">
    <property type="component" value="Unassembled WGS sequence"/>
</dbReference>
<feature type="domain" description="Alcohol dehydrogenase-like C-terminal" evidence="2">
    <location>
        <begin position="3"/>
        <end position="112"/>
    </location>
</feature>
<evidence type="ECO:0000313" key="3">
    <source>
        <dbReference type="EMBL" id="TET10401.1"/>
    </source>
</evidence>
<dbReference type="SUPFAM" id="SSF51735">
    <property type="entry name" value="NAD(P)-binding Rossmann-fold domains"/>
    <property type="match status" value="1"/>
</dbReference>
<keyword evidence="1" id="KW-0560">Oxidoreductase</keyword>
<evidence type="ECO:0000256" key="1">
    <source>
        <dbReference type="ARBA" id="ARBA00023002"/>
    </source>
</evidence>
<organism evidence="3 4">
    <name type="scientific">Aerophobetes bacterium</name>
    <dbReference type="NCBI Taxonomy" id="2030807"/>
    <lineage>
        <taxon>Bacteria</taxon>
        <taxon>Candidatus Aerophobota</taxon>
    </lineage>
</organism>
<dbReference type="InterPro" id="IPR013149">
    <property type="entry name" value="ADH-like_C"/>
</dbReference>
<proteinExistence type="predicted"/>
<sequence>ESVFAVEKIPERRKMAKQLGAKETFDRTTLKTKKRIFKLTDEIGPKYVFECVSVKDTADFSFKMVRKSGKIIILGIFEKTELFNYTDLVYSEKEVLGSMGGGGEFESTINLLTLQKINLGPLITKKIPLSRLIEEGFEVRVEQREKNIKILVDPRK</sequence>
<dbReference type="GO" id="GO:0016491">
    <property type="term" value="F:oxidoreductase activity"/>
    <property type="evidence" value="ECO:0007669"/>
    <property type="project" value="UniProtKB-KW"/>
</dbReference>
<evidence type="ECO:0000313" key="4">
    <source>
        <dbReference type="Proteomes" id="UP000316360"/>
    </source>
</evidence>
<gene>
    <name evidence="3" type="ORF">E3J84_04100</name>
</gene>
<dbReference type="PANTHER" id="PTHR43189">
    <property type="entry name" value="ZINC-TYPE ALCOHOL DEHYDROGENASE-LIKE PROTEIN C1198.01-RELATED"/>
    <property type="match status" value="1"/>
</dbReference>
<protein>
    <recommendedName>
        <fullName evidence="2">Alcohol dehydrogenase-like C-terminal domain-containing protein</fullName>
    </recommendedName>
</protein>